<dbReference type="Proteomes" id="UP000642284">
    <property type="component" value="Unassembled WGS sequence"/>
</dbReference>
<feature type="region of interest" description="Disordered" evidence="1">
    <location>
        <begin position="125"/>
        <end position="202"/>
    </location>
</feature>
<keyword evidence="4" id="KW-1185">Reference proteome</keyword>
<proteinExistence type="predicted"/>
<evidence type="ECO:0000313" key="3">
    <source>
        <dbReference type="EMBL" id="MBC9719075.1"/>
    </source>
</evidence>
<evidence type="ECO:0000256" key="2">
    <source>
        <dbReference type="SAM" id="SignalP"/>
    </source>
</evidence>
<name>A0ABR7SUB4_9ACTN</name>
<sequence length="202" mass="21263">MRKYMRATVIGLAAAATIGTSAAGAFAADQPAAEQTASVASKHGNEVNQVAKNVKRTYKKTVKLKAGITAKVYKLAKKGHQADLFLGKKFLGTISAVDMAEMTVHNGVEIKLTPNGTVTSWWKKADKPAKPAHKTNKNNKNTVKPGKPSVKPKPEICPPGPKPEICPPGPKPEICPPGQVDKTPKPEVLPGVDSNDTAALSG</sequence>
<organism evidence="3 4">
    <name type="scientific">Streptomyces polyasparticus</name>
    <dbReference type="NCBI Taxonomy" id="2767826"/>
    <lineage>
        <taxon>Bacteria</taxon>
        <taxon>Bacillati</taxon>
        <taxon>Actinomycetota</taxon>
        <taxon>Actinomycetes</taxon>
        <taxon>Kitasatosporales</taxon>
        <taxon>Streptomycetaceae</taxon>
        <taxon>Streptomyces</taxon>
    </lineage>
</organism>
<dbReference type="EMBL" id="JACTVJ010000032">
    <property type="protein sequence ID" value="MBC9719075.1"/>
    <property type="molecule type" value="Genomic_DNA"/>
</dbReference>
<comment type="caution">
    <text evidence="3">The sequence shown here is derived from an EMBL/GenBank/DDBJ whole genome shotgun (WGS) entry which is preliminary data.</text>
</comment>
<feature type="signal peptide" evidence="2">
    <location>
        <begin position="1"/>
        <end position="27"/>
    </location>
</feature>
<gene>
    <name evidence="3" type="ORF">H9Y04_41785</name>
</gene>
<accession>A0ABR7SUB4</accession>
<feature type="compositionally biased region" description="Low complexity" evidence="1">
    <location>
        <begin position="138"/>
        <end position="149"/>
    </location>
</feature>
<keyword evidence="2" id="KW-0732">Signal</keyword>
<dbReference type="RefSeq" id="WP_187819500.1">
    <property type="nucleotide sequence ID" value="NZ_JACTVJ010000032.1"/>
</dbReference>
<feature type="chain" id="PRO_5046072896" evidence="2">
    <location>
        <begin position="28"/>
        <end position="202"/>
    </location>
</feature>
<reference evidence="3 4" key="1">
    <citation type="submission" date="2020-08" db="EMBL/GenBank/DDBJ databases">
        <title>Genemic of Streptomyces polyaspartic.</title>
        <authorList>
            <person name="Liu W."/>
        </authorList>
    </citation>
    <scope>NUCLEOTIDE SEQUENCE [LARGE SCALE GENOMIC DNA]</scope>
    <source>
        <strain evidence="3 4">TRM66268-LWL</strain>
    </source>
</reference>
<evidence type="ECO:0000256" key="1">
    <source>
        <dbReference type="SAM" id="MobiDB-lite"/>
    </source>
</evidence>
<protein>
    <submittedName>
        <fullName evidence="3">Uncharacterized protein</fullName>
    </submittedName>
</protein>
<feature type="compositionally biased region" description="Pro residues" evidence="1">
    <location>
        <begin position="155"/>
        <end position="175"/>
    </location>
</feature>
<evidence type="ECO:0000313" key="4">
    <source>
        <dbReference type="Proteomes" id="UP000642284"/>
    </source>
</evidence>